<organism evidence="5 6">
    <name type="scientific">Acrasis kona</name>
    <dbReference type="NCBI Taxonomy" id="1008807"/>
    <lineage>
        <taxon>Eukaryota</taxon>
        <taxon>Discoba</taxon>
        <taxon>Heterolobosea</taxon>
        <taxon>Tetramitia</taxon>
        <taxon>Eutetramitia</taxon>
        <taxon>Acrasidae</taxon>
        <taxon>Acrasis</taxon>
    </lineage>
</organism>
<accession>A0AAW2Z4N6</accession>
<dbReference type="AlphaFoldDB" id="A0AAW2Z4N6"/>
<evidence type="ECO:0000259" key="4">
    <source>
        <dbReference type="SMART" id="SM00702"/>
    </source>
</evidence>
<dbReference type="InterPro" id="IPR006620">
    <property type="entry name" value="Pro_4_hyd_alph"/>
</dbReference>
<dbReference type="SMART" id="SM00702">
    <property type="entry name" value="P4Hc"/>
    <property type="match status" value="1"/>
</dbReference>
<keyword evidence="3" id="KW-0560">Oxidoreductase</keyword>
<comment type="cofactor">
    <cofactor evidence="1">
        <name>L-ascorbate</name>
        <dbReference type="ChEBI" id="CHEBI:38290"/>
    </cofactor>
</comment>
<evidence type="ECO:0000313" key="6">
    <source>
        <dbReference type="Proteomes" id="UP001431209"/>
    </source>
</evidence>
<name>A0AAW2Z4N6_9EUKA</name>
<keyword evidence="2" id="KW-0223">Dioxygenase</keyword>
<dbReference type="Pfam" id="PF13640">
    <property type="entry name" value="2OG-FeII_Oxy_3"/>
    <property type="match status" value="1"/>
</dbReference>
<dbReference type="EMBL" id="JAOPGA020001041">
    <property type="protein sequence ID" value="KAL0484415.1"/>
    <property type="molecule type" value="Genomic_DNA"/>
</dbReference>
<dbReference type="GO" id="GO:0016705">
    <property type="term" value="F:oxidoreductase activity, acting on paired donors, with incorporation or reduction of molecular oxygen"/>
    <property type="evidence" value="ECO:0007669"/>
    <property type="project" value="InterPro"/>
</dbReference>
<sequence>MTDIREKVLYLHGLFDEKFLENLNQIMEDDAISDMGSYNMLADRKWFESEEIGTSILNAIPETYKFTRVLPSLRFIIYPSGGFIAPHVDGVRFDAVTQHPSTHSFLLYMIDTLEGGATEFLTAIRGGEVVETIQPKRGSILIFPHNIPHQGTGVDTSKILLRGDLY</sequence>
<dbReference type="InterPro" id="IPR044862">
    <property type="entry name" value="Pro_4_hyd_alph_FE2OG_OXY"/>
</dbReference>
<feature type="domain" description="Prolyl 4-hydroxylase alpha subunit" evidence="4">
    <location>
        <begin position="6"/>
        <end position="166"/>
    </location>
</feature>
<evidence type="ECO:0000256" key="1">
    <source>
        <dbReference type="ARBA" id="ARBA00001961"/>
    </source>
</evidence>
<evidence type="ECO:0000256" key="3">
    <source>
        <dbReference type="ARBA" id="ARBA00023002"/>
    </source>
</evidence>
<proteinExistence type="predicted"/>
<reference evidence="5 6" key="1">
    <citation type="submission" date="2024-03" db="EMBL/GenBank/DDBJ databases">
        <title>The Acrasis kona genome and developmental transcriptomes reveal deep origins of eukaryotic multicellular pathways.</title>
        <authorList>
            <person name="Sheikh S."/>
            <person name="Fu C.-J."/>
            <person name="Brown M.W."/>
            <person name="Baldauf S.L."/>
        </authorList>
    </citation>
    <scope>NUCLEOTIDE SEQUENCE [LARGE SCALE GENOMIC DNA]</scope>
    <source>
        <strain evidence="5 6">ATCC MYA-3509</strain>
    </source>
</reference>
<dbReference type="GO" id="GO:0031418">
    <property type="term" value="F:L-ascorbic acid binding"/>
    <property type="evidence" value="ECO:0007669"/>
    <property type="project" value="InterPro"/>
</dbReference>
<dbReference type="GO" id="GO:0051213">
    <property type="term" value="F:dioxygenase activity"/>
    <property type="evidence" value="ECO:0007669"/>
    <property type="project" value="UniProtKB-KW"/>
</dbReference>
<comment type="caution">
    <text evidence="5">The sequence shown here is derived from an EMBL/GenBank/DDBJ whole genome shotgun (WGS) entry which is preliminary data.</text>
</comment>
<dbReference type="Proteomes" id="UP001431209">
    <property type="component" value="Unassembled WGS sequence"/>
</dbReference>
<dbReference type="SUPFAM" id="SSF51197">
    <property type="entry name" value="Clavaminate synthase-like"/>
    <property type="match status" value="1"/>
</dbReference>
<dbReference type="Gene3D" id="2.60.120.620">
    <property type="entry name" value="q2cbj1_9rhob like domain"/>
    <property type="match status" value="1"/>
</dbReference>
<evidence type="ECO:0000313" key="5">
    <source>
        <dbReference type="EMBL" id="KAL0484415.1"/>
    </source>
</evidence>
<dbReference type="GO" id="GO:0005506">
    <property type="term" value="F:iron ion binding"/>
    <property type="evidence" value="ECO:0007669"/>
    <property type="project" value="InterPro"/>
</dbReference>
<gene>
    <name evidence="5" type="ORF">AKO1_002233</name>
</gene>
<protein>
    <recommendedName>
        <fullName evidence="4">Prolyl 4-hydroxylase alpha subunit domain-containing protein</fullName>
    </recommendedName>
</protein>
<evidence type="ECO:0000256" key="2">
    <source>
        <dbReference type="ARBA" id="ARBA00022964"/>
    </source>
</evidence>
<keyword evidence="6" id="KW-1185">Reference proteome</keyword>